<gene>
    <name evidence="2" type="ORF">PsYK624_105720</name>
</gene>
<dbReference type="NCBIfam" id="TIGR03561">
    <property type="entry name" value="organ_hyd_perox"/>
    <property type="match status" value="1"/>
</dbReference>
<evidence type="ECO:0000313" key="2">
    <source>
        <dbReference type="EMBL" id="GJE94403.1"/>
    </source>
</evidence>
<dbReference type="PANTHER" id="PTHR33797">
    <property type="entry name" value="ORGANIC HYDROPEROXIDE RESISTANCE PROTEIN-LIKE"/>
    <property type="match status" value="1"/>
</dbReference>
<dbReference type="InterPro" id="IPR015946">
    <property type="entry name" value="KH_dom-like_a/b"/>
</dbReference>
<dbReference type="AlphaFoldDB" id="A0A9P3GGB4"/>
<dbReference type="Gene3D" id="2.20.25.10">
    <property type="match status" value="1"/>
</dbReference>
<dbReference type="SUPFAM" id="SSF82784">
    <property type="entry name" value="OsmC-like"/>
    <property type="match status" value="1"/>
</dbReference>
<dbReference type="Proteomes" id="UP000703269">
    <property type="component" value="Unassembled WGS sequence"/>
</dbReference>
<comment type="caution">
    <text evidence="2">The sequence shown here is derived from an EMBL/GenBank/DDBJ whole genome shotgun (WGS) entry which is preliminary data.</text>
</comment>
<reference evidence="2 3" key="1">
    <citation type="submission" date="2021-08" db="EMBL/GenBank/DDBJ databases">
        <title>Draft Genome Sequence of Phanerochaete sordida strain YK-624.</title>
        <authorList>
            <person name="Mori T."/>
            <person name="Dohra H."/>
            <person name="Suzuki T."/>
            <person name="Kawagishi H."/>
            <person name="Hirai H."/>
        </authorList>
    </citation>
    <scope>NUCLEOTIDE SEQUENCE [LARGE SCALE GENOMIC DNA]</scope>
    <source>
        <strain evidence="2 3">YK-624</strain>
    </source>
</reference>
<accession>A0A9P3GGB4</accession>
<evidence type="ECO:0000256" key="1">
    <source>
        <dbReference type="ARBA" id="ARBA00007378"/>
    </source>
</evidence>
<dbReference type="Gene3D" id="3.30.300.20">
    <property type="match status" value="1"/>
</dbReference>
<dbReference type="PANTHER" id="PTHR33797:SF2">
    <property type="entry name" value="ORGANIC HYDROPEROXIDE RESISTANCE PROTEIN-LIKE"/>
    <property type="match status" value="1"/>
</dbReference>
<dbReference type="OrthoDB" id="60422at2759"/>
<sequence>MFRIAGNAVTRPLSARVMQGAAGRYTRYPNKLHARGILTLKDHLYFSKATASGAGRNGNVTSTGDAPLDLKLAMPKVAGGKGDGQNPEQLFAMGYSACFLGALQLQGARAGKKEMTDKAKVHATVFLGHPMDPDLEGFGLRVELTVEGVPDDALIQAAHDFCPYSRALKHGIDVKITKA</sequence>
<organism evidence="2 3">
    <name type="scientific">Phanerochaete sordida</name>
    <dbReference type="NCBI Taxonomy" id="48140"/>
    <lineage>
        <taxon>Eukaryota</taxon>
        <taxon>Fungi</taxon>
        <taxon>Dikarya</taxon>
        <taxon>Basidiomycota</taxon>
        <taxon>Agaricomycotina</taxon>
        <taxon>Agaricomycetes</taxon>
        <taxon>Polyporales</taxon>
        <taxon>Phanerochaetaceae</taxon>
        <taxon>Phanerochaete</taxon>
    </lineage>
</organism>
<dbReference type="GO" id="GO:0006979">
    <property type="term" value="P:response to oxidative stress"/>
    <property type="evidence" value="ECO:0007669"/>
    <property type="project" value="InterPro"/>
</dbReference>
<keyword evidence="3" id="KW-1185">Reference proteome</keyword>
<name>A0A9P3GGB4_9APHY</name>
<proteinExistence type="inferred from homology"/>
<protein>
    <submittedName>
        <fullName evidence="2">OsmC-domain-containing protein</fullName>
    </submittedName>
</protein>
<comment type="similarity">
    <text evidence="1">Belongs to the OsmC/Ohr family.</text>
</comment>
<dbReference type="EMBL" id="BPQB01000040">
    <property type="protein sequence ID" value="GJE94403.1"/>
    <property type="molecule type" value="Genomic_DNA"/>
</dbReference>
<dbReference type="InterPro" id="IPR036102">
    <property type="entry name" value="OsmC/Ohrsf"/>
</dbReference>
<dbReference type="Pfam" id="PF02566">
    <property type="entry name" value="OsmC"/>
    <property type="match status" value="1"/>
</dbReference>
<dbReference type="InterPro" id="IPR019953">
    <property type="entry name" value="OHR"/>
</dbReference>
<dbReference type="InterPro" id="IPR003718">
    <property type="entry name" value="OsmC/Ohr_fam"/>
</dbReference>
<evidence type="ECO:0000313" key="3">
    <source>
        <dbReference type="Proteomes" id="UP000703269"/>
    </source>
</evidence>